<dbReference type="PANTHER" id="PTHR43372:SF4">
    <property type="entry name" value="FATTY-ACID AMIDE HYDROLASE 2"/>
    <property type="match status" value="1"/>
</dbReference>
<name>A0A5S3P9N4_9SPHN</name>
<accession>A0A5S3P9N4</accession>
<feature type="domain" description="Amidase" evidence="1">
    <location>
        <begin position="28"/>
        <end position="292"/>
    </location>
</feature>
<dbReference type="OrthoDB" id="7490557at2"/>
<evidence type="ECO:0000259" key="1">
    <source>
        <dbReference type="Pfam" id="PF01425"/>
    </source>
</evidence>
<keyword evidence="3" id="KW-1185">Reference proteome</keyword>
<sequence>MSYLKLTERAGAVELAAKIRAGALSPVEAVDHAIARIEKLDAHINAVVVCDFDRARDTAKAMTGTNAGENQPLFGVPMTIKESFDIAGLPSCWGHQKFTGNIAKHDAKVVRQIKAAGAILVGKTNVPPDLADWQSNNPVYGRTNNPHDHTRSPGGSSGGAAAAVASGMVACDYGTDIGGSVRVPAHFCGIWGHKTSWGLVSKQGHDHPLLAERAAHDGALSIAGPLARNAEDLAALLAVTANIPLQRRDKPLKDCRMLLLVDHPDCPVDAAVRGPTEAAAQALENAGVRIDRHSDRLSNLSAQQSGYMRMLNIAMARGAPGPDGKRASAANWFDLLDEQARCEMAWEEVFADYDFVLAPPAPVLAVPHREGRVFDGTVSVDGAEVSAGKALAFAGLASFPNLPSTVLPIGESSGLPCGLQVIGPRWADYDCIAAAAQIGQVLHS</sequence>
<dbReference type="InterPro" id="IPR052739">
    <property type="entry name" value="FAAH2"/>
</dbReference>
<dbReference type="InterPro" id="IPR023631">
    <property type="entry name" value="Amidase_dom"/>
</dbReference>
<dbReference type="RefSeq" id="WP_138615820.1">
    <property type="nucleotide sequence ID" value="NZ_VCAO01000001.1"/>
</dbReference>
<proteinExistence type="predicted"/>
<dbReference type="EMBL" id="VCAO01000001">
    <property type="protein sequence ID" value="TMM50214.1"/>
    <property type="molecule type" value="Genomic_DNA"/>
</dbReference>
<dbReference type="PANTHER" id="PTHR43372">
    <property type="entry name" value="FATTY-ACID AMIDE HYDROLASE"/>
    <property type="match status" value="1"/>
</dbReference>
<comment type="caution">
    <text evidence="2">The sequence shown here is derived from an EMBL/GenBank/DDBJ whole genome shotgun (WGS) entry which is preliminary data.</text>
</comment>
<reference evidence="2 3" key="1">
    <citation type="submission" date="2019-05" db="EMBL/GenBank/DDBJ databases">
        <title>Erythrobacter marisflavi sp. nov., isolated from isolated from water of an estuary environment.</title>
        <authorList>
            <person name="Yoon J.-H."/>
        </authorList>
    </citation>
    <scope>NUCLEOTIDE SEQUENCE [LARGE SCALE GENOMIC DNA]</scope>
    <source>
        <strain evidence="2 3">KEM-5</strain>
    </source>
</reference>
<dbReference type="Gene3D" id="3.90.1300.10">
    <property type="entry name" value="Amidase signature (AS) domain"/>
    <property type="match status" value="1"/>
</dbReference>
<protein>
    <submittedName>
        <fullName evidence="2">Amidase</fullName>
    </submittedName>
</protein>
<dbReference type="GO" id="GO:0012505">
    <property type="term" value="C:endomembrane system"/>
    <property type="evidence" value="ECO:0007669"/>
    <property type="project" value="TreeGrafter"/>
</dbReference>
<dbReference type="Proteomes" id="UP000309668">
    <property type="component" value="Unassembled WGS sequence"/>
</dbReference>
<organism evidence="2 3">
    <name type="scientific">Qipengyuania marisflavi</name>
    <dbReference type="NCBI Taxonomy" id="2486356"/>
    <lineage>
        <taxon>Bacteria</taxon>
        <taxon>Pseudomonadati</taxon>
        <taxon>Pseudomonadota</taxon>
        <taxon>Alphaproteobacteria</taxon>
        <taxon>Sphingomonadales</taxon>
        <taxon>Erythrobacteraceae</taxon>
        <taxon>Qipengyuania</taxon>
    </lineage>
</organism>
<dbReference type="SUPFAM" id="SSF75304">
    <property type="entry name" value="Amidase signature (AS) enzymes"/>
    <property type="match status" value="1"/>
</dbReference>
<feature type="domain" description="Amidase" evidence="1">
    <location>
        <begin position="338"/>
        <end position="431"/>
    </location>
</feature>
<gene>
    <name evidence="2" type="ORF">FEV51_03255</name>
</gene>
<dbReference type="Pfam" id="PF01425">
    <property type="entry name" value="Amidase"/>
    <property type="match status" value="2"/>
</dbReference>
<evidence type="ECO:0000313" key="2">
    <source>
        <dbReference type="EMBL" id="TMM50214.1"/>
    </source>
</evidence>
<dbReference type="InterPro" id="IPR036928">
    <property type="entry name" value="AS_sf"/>
</dbReference>
<evidence type="ECO:0000313" key="3">
    <source>
        <dbReference type="Proteomes" id="UP000309668"/>
    </source>
</evidence>
<dbReference type="AlphaFoldDB" id="A0A5S3P9N4"/>